<proteinExistence type="predicted"/>
<evidence type="ECO:0000313" key="1">
    <source>
        <dbReference type="EMBL" id="VEJ30401.1"/>
    </source>
</evidence>
<dbReference type="EMBL" id="LR134521">
    <property type="protein sequence ID" value="VEJ30401.1"/>
    <property type="molecule type" value="Genomic_DNA"/>
</dbReference>
<organism evidence="1 2">
    <name type="scientific">Rothia dentocariosa</name>
    <dbReference type="NCBI Taxonomy" id="2047"/>
    <lineage>
        <taxon>Bacteria</taxon>
        <taxon>Bacillati</taxon>
        <taxon>Actinomycetota</taxon>
        <taxon>Actinomycetes</taxon>
        <taxon>Micrococcales</taxon>
        <taxon>Micrococcaceae</taxon>
        <taxon>Rothia</taxon>
    </lineage>
</organism>
<accession>A0A448UWU2</accession>
<dbReference type="Proteomes" id="UP000270988">
    <property type="component" value="Chromosome"/>
</dbReference>
<dbReference type="AlphaFoldDB" id="A0A448UWU2"/>
<protein>
    <submittedName>
        <fullName evidence="1">Uncharacterized protein</fullName>
    </submittedName>
</protein>
<evidence type="ECO:0000313" key="2">
    <source>
        <dbReference type="Proteomes" id="UP000270988"/>
    </source>
</evidence>
<sequence length="103" mass="11348">MRAAKDRKRSACLSRRIPGGAPLPVRLGQRGSECRKASSAQAAHRIVRYLASVMNSADFVGVHSVHSFFIPTVWVGDTIGTFRKFELGSDGCLWLVEKYVQLA</sequence>
<reference evidence="1 2" key="1">
    <citation type="submission" date="2018-12" db="EMBL/GenBank/DDBJ databases">
        <authorList>
            <consortium name="Pathogen Informatics"/>
        </authorList>
    </citation>
    <scope>NUCLEOTIDE SEQUENCE [LARGE SCALE GENOMIC DNA]</scope>
    <source>
        <strain evidence="1 2">NCTC10918</strain>
    </source>
</reference>
<name>A0A448UWU2_9MICC</name>
<gene>
    <name evidence="1" type="ORF">NCTC10918_01680</name>
</gene>